<evidence type="ECO:0000256" key="2">
    <source>
        <dbReference type="ARBA" id="ARBA00023315"/>
    </source>
</evidence>
<dbReference type="InterPro" id="IPR016039">
    <property type="entry name" value="Thiolase-like"/>
</dbReference>
<proteinExistence type="predicted"/>
<evidence type="ECO:0000259" key="3">
    <source>
        <dbReference type="Pfam" id="PF08541"/>
    </source>
</evidence>
<evidence type="ECO:0000313" key="4">
    <source>
        <dbReference type="EMBL" id="MEN9060896.1"/>
    </source>
</evidence>
<dbReference type="InterPro" id="IPR013747">
    <property type="entry name" value="ACP_syn_III_C"/>
</dbReference>
<dbReference type="PANTHER" id="PTHR34069">
    <property type="entry name" value="3-OXOACYL-[ACYL-CARRIER-PROTEIN] SYNTHASE 3"/>
    <property type="match status" value="1"/>
</dbReference>
<evidence type="ECO:0000313" key="5">
    <source>
        <dbReference type="Proteomes" id="UP001428774"/>
    </source>
</evidence>
<protein>
    <submittedName>
        <fullName evidence="4">3-oxoacyl-[acyl-carrier-protein] synthase III C-terminal domain-containing protein</fullName>
    </submittedName>
</protein>
<organism evidence="4 5">
    <name type="scientific">Ponticoccus litoralis</name>
    <dbReference type="NCBI Taxonomy" id="422297"/>
    <lineage>
        <taxon>Bacteria</taxon>
        <taxon>Pseudomonadati</taxon>
        <taxon>Pseudomonadota</taxon>
        <taxon>Alphaproteobacteria</taxon>
        <taxon>Rhodobacterales</taxon>
        <taxon>Roseobacteraceae</taxon>
        <taxon>Ponticoccus</taxon>
    </lineage>
</organism>
<dbReference type="GO" id="GO:0044550">
    <property type="term" value="P:secondary metabolite biosynthetic process"/>
    <property type="evidence" value="ECO:0007669"/>
    <property type="project" value="TreeGrafter"/>
</dbReference>
<keyword evidence="5" id="KW-1185">Reference proteome</keyword>
<evidence type="ECO:0000256" key="1">
    <source>
        <dbReference type="ARBA" id="ARBA00022679"/>
    </source>
</evidence>
<dbReference type="RefSeq" id="WP_347166028.1">
    <property type="nucleotide sequence ID" value="NZ_JBDNCH010000002.1"/>
</dbReference>
<dbReference type="GO" id="GO:0016746">
    <property type="term" value="F:acyltransferase activity"/>
    <property type="evidence" value="ECO:0007669"/>
    <property type="project" value="UniProtKB-KW"/>
</dbReference>
<dbReference type="Proteomes" id="UP001428774">
    <property type="component" value="Unassembled WGS sequence"/>
</dbReference>
<dbReference type="PANTHER" id="PTHR34069:SF2">
    <property type="entry name" value="BETA-KETOACYL-[ACYL-CARRIER-PROTEIN] SYNTHASE III"/>
    <property type="match status" value="1"/>
</dbReference>
<keyword evidence="2" id="KW-0012">Acyltransferase</keyword>
<dbReference type="Pfam" id="PF08541">
    <property type="entry name" value="ACP_syn_III_C"/>
    <property type="match status" value="1"/>
</dbReference>
<comment type="caution">
    <text evidence="4">The sequence shown here is derived from an EMBL/GenBank/DDBJ whole genome shotgun (WGS) entry which is preliminary data.</text>
</comment>
<feature type="domain" description="Beta-ketoacyl-[acyl-carrier-protein] synthase III C-terminal" evidence="3">
    <location>
        <begin position="11"/>
        <end position="99"/>
    </location>
</feature>
<dbReference type="SUPFAM" id="SSF53901">
    <property type="entry name" value="Thiolase-like"/>
    <property type="match status" value="1"/>
</dbReference>
<name>A0AAW9S7R1_9RHOB</name>
<sequence>MVSAHILGHLGEEGWQADDLKRLWLHQANKTMNDFIGKKVLGREPEAGEQPNILQDYANTSSSRVDHRLLTELSGPRTGRPGVICSFGAGYSVGSVLVQRA</sequence>
<reference evidence="4 5" key="1">
    <citation type="submission" date="2024-05" db="EMBL/GenBank/DDBJ databases">
        <title>Genome sequence of Ponticoccus litoralis KCCM 90028.</title>
        <authorList>
            <person name="Kim J.M."/>
            <person name="Lee J.K."/>
            <person name="Choi B.J."/>
            <person name="Bayburt H."/>
            <person name="Baek J.H."/>
            <person name="Jeon C.O."/>
        </authorList>
    </citation>
    <scope>NUCLEOTIDE SEQUENCE [LARGE SCALE GENOMIC DNA]</scope>
    <source>
        <strain evidence="4 5">KCCM 90028</strain>
    </source>
</reference>
<dbReference type="EMBL" id="JBDNCH010000002">
    <property type="protein sequence ID" value="MEN9060896.1"/>
    <property type="molecule type" value="Genomic_DNA"/>
</dbReference>
<keyword evidence="1" id="KW-0808">Transferase</keyword>
<gene>
    <name evidence="4" type="ORF">ABFB10_07425</name>
</gene>
<accession>A0AAW9S7R1</accession>
<dbReference type="Gene3D" id="3.40.47.10">
    <property type="match status" value="1"/>
</dbReference>
<dbReference type="AlphaFoldDB" id="A0AAW9S7R1"/>